<feature type="transmembrane region" description="Helical" evidence="1">
    <location>
        <begin position="67"/>
        <end position="89"/>
    </location>
</feature>
<keyword evidence="1" id="KW-0812">Transmembrane</keyword>
<evidence type="ECO:0000313" key="3">
    <source>
        <dbReference type="Proteomes" id="UP000284451"/>
    </source>
</evidence>
<dbReference type="RefSeq" id="WP_128232768.1">
    <property type="nucleotide sequence ID" value="NZ_SAUY01000015.1"/>
</dbReference>
<proteinExistence type="predicted"/>
<gene>
    <name evidence="2" type="ORF">D2T29_12890</name>
</gene>
<evidence type="ECO:0000256" key="1">
    <source>
        <dbReference type="SAM" id="Phobius"/>
    </source>
</evidence>
<protein>
    <submittedName>
        <fullName evidence="2">Uncharacterized protein</fullName>
    </submittedName>
</protein>
<dbReference type="AlphaFoldDB" id="A0A443KD50"/>
<reference evidence="2 3" key="1">
    <citation type="submission" date="2019-01" db="EMBL/GenBank/DDBJ databases">
        <title>Sinorhodobacter populi sp. nov. isolated from the symptomatic bark tissue of Populus euramericana canker.</title>
        <authorList>
            <person name="Xu G."/>
        </authorList>
    </citation>
    <scope>NUCLEOTIDE SEQUENCE [LARGE SCALE GENOMIC DNA]</scope>
    <source>
        <strain evidence="2 3">07D10-4-3</strain>
    </source>
</reference>
<dbReference type="Proteomes" id="UP000284451">
    <property type="component" value="Unassembled WGS sequence"/>
</dbReference>
<name>A0A443KD50_9RHOB</name>
<keyword evidence="1" id="KW-0472">Membrane</keyword>
<keyword evidence="1" id="KW-1133">Transmembrane helix</keyword>
<reference evidence="2 3" key="2">
    <citation type="submission" date="2019-01" db="EMBL/GenBank/DDBJ databases">
        <authorList>
            <person name="Li Y."/>
        </authorList>
    </citation>
    <scope>NUCLEOTIDE SEQUENCE [LARGE SCALE GENOMIC DNA]</scope>
    <source>
        <strain evidence="2 3">07D10-4-3</strain>
    </source>
</reference>
<dbReference type="EMBL" id="SAUY01000015">
    <property type="protein sequence ID" value="RWR30562.1"/>
    <property type="molecule type" value="Genomic_DNA"/>
</dbReference>
<comment type="caution">
    <text evidence="2">The sequence shown here is derived from an EMBL/GenBank/DDBJ whole genome shotgun (WGS) entry which is preliminary data.</text>
</comment>
<accession>A0A443KD50</accession>
<organism evidence="2 3">
    <name type="scientific">Paenirhodobacter populi</name>
    <dbReference type="NCBI Taxonomy" id="2306993"/>
    <lineage>
        <taxon>Bacteria</taxon>
        <taxon>Pseudomonadati</taxon>
        <taxon>Pseudomonadota</taxon>
        <taxon>Alphaproteobacteria</taxon>
        <taxon>Rhodobacterales</taxon>
        <taxon>Rhodobacter group</taxon>
        <taxon>Paenirhodobacter</taxon>
    </lineage>
</organism>
<sequence>MNEHIHLGMPRETIAGILSQRKQLPGILLDCIVVVTAMLPCAKLIVQCIADRPAVGEFIMWSFLWDWSLWDAALGAVALIVLFLHGYWLQDRKYLLPDEMQAYREGMDENR</sequence>
<evidence type="ECO:0000313" key="2">
    <source>
        <dbReference type="EMBL" id="RWR30562.1"/>
    </source>
</evidence>